<accession>A0A6A2YW12</accession>
<keyword evidence="8" id="KW-1185">Reference proteome</keyword>
<reference evidence="7" key="1">
    <citation type="submission" date="2019-09" db="EMBL/GenBank/DDBJ databases">
        <title>Draft genome information of white flower Hibiscus syriacus.</title>
        <authorList>
            <person name="Kim Y.-M."/>
        </authorList>
    </citation>
    <scope>NUCLEOTIDE SEQUENCE [LARGE SCALE GENOMIC DNA]</scope>
    <source>
        <strain evidence="7">YM2019G1</strain>
    </source>
</reference>
<evidence type="ECO:0000313" key="8">
    <source>
        <dbReference type="Proteomes" id="UP000436088"/>
    </source>
</evidence>
<evidence type="ECO:0000256" key="3">
    <source>
        <dbReference type="ARBA" id="ARBA00022771"/>
    </source>
</evidence>
<dbReference type="Pfam" id="PF01428">
    <property type="entry name" value="zf-AN1"/>
    <property type="match status" value="1"/>
</dbReference>
<comment type="function">
    <text evidence="1">May be involved in environmental stress response.</text>
</comment>
<gene>
    <name evidence="7" type="ORF">F3Y22_tig00111199pilonHSYRG00074</name>
</gene>
<evidence type="ECO:0000256" key="1">
    <source>
        <dbReference type="ARBA" id="ARBA00003732"/>
    </source>
</evidence>
<evidence type="ECO:0000256" key="2">
    <source>
        <dbReference type="ARBA" id="ARBA00022723"/>
    </source>
</evidence>
<sequence length="133" mass="14152">MILKQEQLQVQLVASSIGSIVNGSSSGNGKEPSMAAAAALAVQSRNFGLEIESSINPSLMTFGGMKTKEGPNRGTACNKCVRLTGFNCGCGSIFCAVHRYSDRHNCPFNYRTVAQDAIAKANPVVRAEKLDKI</sequence>
<dbReference type="InterPro" id="IPR000058">
    <property type="entry name" value="Znf_AN1"/>
</dbReference>
<evidence type="ECO:0000256" key="4">
    <source>
        <dbReference type="ARBA" id="ARBA00022833"/>
    </source>
</evidence>
<name>A0A6A2YW12_HIBSY</name>
<dbReference type="PANTHER" id="PTHR10634:SF104">
    <property type="entry name" value="ZINC FINGER A20 AND AN1 DOMAIN-CONTAINING STRESS-ASSOCIATED PROTEIN 2"/>
    <property type="match status" value="1"/>
</dbReference>
<dbReference type="PROSITE" id="PS51039">
    <property type="entry name" value="ZF_AN1"/>
    <property type="match status" value="1"/>
</dbReference>
<dbReference type="InterPro" id="IPR035896">
    <property type="entry name" value="AN1-like_Znf"/>
</dbReference>
<dbReference type="InterPro" id="IPR050652">
    <property type="entry name" value="AN1_A20_ZnFinger"/>
</dbReference>
<dbReference type="SMART" id="SM00154">
    <property type="entry name" value="ZnF_AN1"/>
    <property type="match status" value="1"/>
</dbReference>
<dbReference type="PANTHER" id="PTHR10634">
    <property type="entry name" value="AN1-TYPE ZINC FINGER PROTEIN"/>
    <property type="match status" value="1"/>
</dbReference>
<evidence type="ECO:0000259" key="6">
    <source>
        <dbReference type="PROSITE" id="PS51039"/>
    </source>
</evidence>
<keyword evidence="4" id="KW-0862">Zinc</keyword>
<keyword evidence="3 5" id="KW-0863">Zinc-finger</keyword>
<comment type="caution">
    <text evidence="7">The sequence shown here is derived from an EMBL/GenBank/DDBJ whole genome shotgun (WGS) entry which is preliminary data.</text>
</comment>
<keyword evidence="2" id="KW-0479">Metal-binding</keyword>
<feature type="domain" description="AN1-type" evidence="6">
    <location>
        <begin position="68"/>
        <end position="114"/>
    </location>
</feature>
<protein>
    <submittedName>
        <fullName evidence="7">Zinc finger A20 and AN1 domain-containing stress-associated protein 8</fullName>
    </submittedName>
</protein>
<dbReference type="SUPFAM" id="SSF118310">
    <property type="entry name" value="AN1-like Zinc finger"/>
    <property type="match status" value="1"/>
</dbReference>
<proteinExistence type="predicted"/>
<dbReference type="Gene3D" id="4.10.1110.10">
    <property type="entry name" value="AN1-like Zinc finger"/>
    <property type="match status" value="1"/>
</dbReference>
<organism evidence="7 8">
    <name type="scientific">Hibiscus syriacus</name>
    <name type="common">Rose of Sharon</name>
    <dbReference type="NCBI Taxonomy" id="106335"/>
    <lineage>
        <taxon>Eukaryota</taxon>
        <taxon>Viridiplantae</taxon>
        <taxon>Streptophyta</taxon>
        <taxon>Embryophyta</taxon>
        <taxon>Tracheophyta</taxon>
        <taxon>Spermatophyta</taxon>
        <taxon>Magnoliopsida</taxon>
        <taxon>eudicotyledons</taxon>
        <taxon>Gunneridae</taxon>
        <taxon>Pentapetalae</taxon>
        <taxon>rosids</taxon>
        <taxon>malvids</taxon>
        <taxon>Malvales</taxon>
        <taxon>Malvaceae</taxon>
        <taxon>Malvoideae</taxon>
        <taxon>Hibiscus</taxon>
    </lineage>
</organism>
<dbReference type="AlphaFoldDB" id="A0A6A2YW12"/>
<dbReference type="EMBL" id="VEPZ02001264">
    <property type="protein sequence ID" value="KAE8683596.1"/>
    <property type="molecule type" value="Genomic_DNA"/>
</dbReference>
<dbReference type="GO" id="GO:0008270">
    <property type="term" value="F:zinc ion binding"/>
    <property type="evidence" value="ECO:0007669"/>
    <property type="project" value="UniProtKB-KW"/>
</dbReference>
<evidence type="ECO:0000313" key="7">
    <source>
        <dbReference type="EMBL" id="KAE8683596.1"/>
    </source>
</evidence>
<dbReference type="Proteomes" id="UP000436088">
    <property type="component" value="Unassembled WGS sequence"/>
</dbReference>
<evidence type="ECO:0000256" key="5">
    <source>
        <dbReference type="PROSITE-ProRule" id="PRU00449"/>
    </source>
</evidence>